<evidence type="ECO:0000259" key="1">
    <source>
        <dbReference type="PROSITE" id="PS51831"/>
    </source>
</evidence>
<dbReference type="PANTHER" id="PTHR45228">
    <property type="entry name" value="CYCLIC DI-GMP PHOSPHODIESTERASE TM_0186-RELATED"/>
    <property type="match status" value="1"/>
</dbReference>
<dbReference type="PATRIC" id="fig|42253.5.peg.887"/>
<dbReference type="InterPro" id="IPR006674">
    <property type="entry name" value="HD_domain"/>
</dbReference>
<dbReference type="Proteomes" id="UP000069205">
    <property type="component" value="Chromosome"/>
</dbReference>
<dbReference type="AlphaFoldDB" id="A0A0K2G8S6"/>
<dbReference type="RefSeq" id="WP_053378693.1">
    <property type="nucleotide sequence ID" value="NZ_CP011801.1"/>
</dbReference>
<dbReference type="InterPro" id="IPR037522">
    <property type="entry name" value="HD_GYP_dom"/>
</dbReference>
<dbReference type="Pfam" id="PF13487">
    <property type="entry name" value="HD_5"/>
    <property type="match status" value="1"/>
</dbReference>
<feature type="domain" description="HD-GYP" evidence="2">
    <location>
        <begin position="33"/>
        <end position="228"/>
    </location>
</feature>
<evidence type="ECO:0000313" key="3">
    <source>
        <dbReference type="EMBL" id="ALA57340.1"/>
    </source>
</evidence>
<proteinExistence type="predicted"/>
<dbReference type="InterPro" id="IPR003607">
    <property type="entry name" value="HD/PDEase_dom"/>
</dbReference>
<dbReference type="OrthoDB" id="9816273at2"/>
<dbReference type="PROSITE" id="PS51832">
    <property type="entry name" value="HD_GYP"/>
    <property type="match status" value="1"/>
</dbReference>
<sequence length="228" mass="24823">MPSTVSPRVHPTVLRIQALLAKIDRLTLPAASRRDVESILVRQAGKEIDRALPWQAGHGRRTAGIAVKLGQAAGLAAGELHDIKLAALLHDIGLLMLPPRLSRTIEPLEPEAYVTVQNHSRLGANLLEPFSFLREASILIAHHHERWDGTGYPYGIRGEFIPLGARILAIADAFDAIEVPDVSSRERRNTVAARIVMVASGSQFDPALVQLLYRLLGAGREVGDLSLL</sequence>
<dbReference type="SUPFAM" id="SSF109604">
    <property type="entry name" value="HD-domain/PDEase-like"/>
    <property type="match status" value="1"/>
</dbReference>
<dbReference type="SMART" id="SM00471">
    <property type="entry name" value="HDc"/>
    <property type="match status" value="1"/>
</dbReference>
<dbReference type="CDD" id="cd00077">
    <property type="entry name" value="HDc"/>
    <property type="match status" value="1"/>
</dbReference>
<evidence type="ECO:0000313" key="4">
    <source>
        <dbReference type="Proteomes" id="UP000069205"/>
    </source>
</evidence>
<keyword evidence="4" id="KW-1185">Reference proteome</keyword>
<protein>
    <submittedName>
        <fullName evidence="3">Uncharacterized protein</fullName>
    </submittedName>
</protein>
<accession>A0A0K2G8S6</accession>
<dbReference type="PANTHER" id="PTHR45228:SF4">
    <property type="entry name" value="LIPOPROTEIN"/>
    <property type="match status" value="1"/>
</dbReference>
<gene>
    <name evidence="3" type="ORF">NITMOv2_0905</name>
</gene>
<reference evidence="3 4" key="1">
    <citation type="journal article" date="2015" name="Proc. Natl. Acad. Sci. U.S.A.">
        <title>Expanded metabolic versatility of ubiquitous nitrite-oxidizing bacteria from the genus Nitrospira.</title>
        <authorList>
            <person name="Koch H."/>
            <person name="Lucker S."/>
            <person name="Albertsen M."/>
            <person name="Kitzinger K."/>
            <person name="Herbold C."/>
            <person name="Spieck E."/>
            <person name="Nielsen P.H."/>
            <person name="Wagner M."/>
            <person name="Daims H."/>
        </authorList>
    </citation>
    <scope>NUCLEOTIDE SEQUENCE [LARGE SCALE GENOMIC DNA]</scope>
    <source>
        <strain evidence="3 4">NSP M-1</strain>
    </source>
</reference>
<feature type="domain" description="HD" evidence="1">
    <location>
        <begin position="55"/>
        <end position="177"/>
    </location>
</feature>
<dbReference type="Gene3D" id="1.10.3210.10">
    <property type="entry name" value="Hypothetical protein af1432"/>
    <property type="match status" value="1"/>
</dbReference>
<dbReference type="EMBL" id="CP011801">
    <property type="protein sequence ID" value="ALA57340.1"/>
    <property type="molecule type" value="Genomic_DNA"/>
</dbReference>
<dbReference type="InterPro" id="IPR052020">
    <property type="entry name" value="Cyclic_di-GMP/3'3'-cGAMP_PDE"/>
</dbReference>
<dbReference type="PROSITE" id="PS51831">
    <property type="entry name" value="HD"/>
    <property type="match status" value="1"/>
</dbReference>
<dbReference type="STRING" id="42253.NITMOv2_0905"/>
<organism evidence="3 4">
    <name type="scientific">Nitrospira moscoviensis</name>
    <dbReference type="NCBI Taxonomy" id="42253"/>
    <lineage>
        <taxon>Bacteria</taxon>
        <taxon>Pseudomonadati</taxon>
        <taxon>Nitrospirota</taxon>
        <taxon>Nitrospiria</taxon>
        <taxon>Nitrospirales</taxon>
        <taxon>Nitrospiraceae</taxon>
        <taxon>Nitrospira</taxon>
    </lineage>
</organism>
<evidence type="ECO:0000259" key="2">
    <source>
        <dbReference type="PROSITE" id="PS51832"/>
    </source>
</evidence>
<name>A0A0K2G8S6_NITMO</name>
<dbReference type="KEGG" id="nmv:NITMOv2_0905"/>